<dbReference type="InterPro" id="IPR029044">
    <property type="entry name" value="Nucleotide-diphossugar_trans"/>
</dbReference>
<evidence type="ECO:0008006" key="2">
    <source>
        <dbReference type="Google" id="ProtNLM"/>
    </source>
</evidence>
<reference evidence="1" key="1">
    <citation type="journal article" date="2020" name="Nature">
        <title>Giant virus diversity and host interactions through global metagenomics.</title>
        <authorList>
            <person name="Schulz F."/>
            <person name="Roux S."/>
            <person name="Paez-Espino D."/>
            <person name="Jungbluth S."/>
            <person name="Walsh D.A."/>
            <person name="Denef V.J."/>
            <person name="McMahon K.D."/>
            <person name="Konstantinidis K.T."/>
            <person name="Eloe-Fadrosh E.A."/>
            <person name="Kyrpides N.C."/>
            <person name="Woyke T."/>
        </authorList>
    </citation>
    <scope>NUCLEOTIDE SEQUENCE</scope>
    <source>
        <strain evidence="1">GVMAG-M-3300027734-16</strain>
    </source>
</reference>
<dbReference type="SUPFAM" id="SSF53448">
    <property type="entry name" value="Nucleotide-diphospho-sugar transferases"/>
    <property type="match status" value="1"/>
</dbReference>
<organism evidence="1">
    <name type="scientific">viral metagenome</name>
    <dbReference type="NCBI Taxonomy" id="1070528"/>
    <lineage>
        <taxon>unclassified sequences</taxon>
        <taxon>metagenomes</taxon>
        <taxon>organismal metagenomes</taxon>
    </lineage>
</organism>
<evidence type="ECO:0000313" key="1">
    <source>
        <dbReference type="EMBL" id="QHU05358.1"/>
    </source>
</evidence>
<protein>
    <recommendedName>
        <fullName evidence="2">Glycosyltransferase 2-like domain-containing protein</fullName>
    </recommendedName>
</protein>
<dbReference type="AlphaFoldDB" id="A0A6C0JNA3"/>
<name>A0A6C0JNA3_9ZZZZ</name>
<accession>A0A6C0JNA3</accession>
<sequence length="259" mass="30210">MNTTDRLLVLLNCFFNTSDIERTLISLINTEFPCDIIFLENPSKYSDSIRILAKKYNIYKHFMCSDNIEGNIFHIFCNTHKHIIDQYRYIAMSEADVVLDKNALHECIGLLDNSTDRVDLASIDLHLNTEKYHNLPISQWVPTSSIVDNYLVGHTGFQFIVFKKNTLNEFITSLNNKKISAHVALGVHNYYGLSDTNLFWFVHERNKLWIRTLDSKLDHIGWEHYIQNDDEYVQEKNKNITSGKLRTNLTLANYSLIEL</sequence>
<proteinExistence type="predicted"/>
<dbReference type="EMBL" id="MN740412">
    <property type="protein sequence ID" value="QHU05358.1"/>
    <property type="molecule type" value="Genomic_DNA"/>
</dbReference>